<organism evidence="2 3">
    <name type="scientific">Colletotrichum chrysophilum</name>
    <dbReference type="NCBI Taxonomy" id="1836956"/>
    <lineage>
        <taxon>Eukaryota</taxon>
        <taxon>Fungi</taxon>
        <taxon>Dikarya</taxon>
        <taxon>Ascomycota</taxon>
        <taxon>Pezizomycotina</taxon>
        <taxon>Sordariomycetes</taxon>
        <taxon>Hypocreomycetidae</taxon>
        <taxon>Glomerellales</taxon>
        <taxon>Glomerellaceae</taxon>
        <taxon>Colletotrichum</taxon>
        <taxon>Colletotrichum gloeosporioides species complex</taxon>
    </lineage>
</organism>
<evidence type="ECO:0000313" key="3">
    <source>
        <dbReference type="Proteomes" id="UP001243330"/>
    </source>
</evidence>
<accession>A0AAD9A453</accession>
<feature type="region of interest" description="Disordered" evidence="1">
    <location>
        <begin position="48"/>
        <end position="86"/>
    </location>
</feature>
<reference evidence="2" key="1">
    <citation type="submission" date="2023-01" db="EMBL/GenBank/DDBJ databases">
        <title>Colletotrichum chrysophilum M932 genome sequence.</title>
        <authorList>
            <person name="Baroncelli R."/>
        </authorList>
    </citation>
    <scope>NUCLEOTIDE SEQUENCE</scope>
    <source>
        <strain evidence="2">M932</strain>
    </source>
</reference>
<dbReference type="EMBL" id="JAQOWY010000502">
    <property type="protein sequence ID" value="KAK1841151.1"/>
    <property type="molecule type" value="Genomic_DNA"/>
</dbReference>
<dbReference type="Proteomes" id="UP001243330">
    <property type="component" value="Unassembled WGS sequence"/>
</dbReference>
<keyword evidence="3" id="KW-1185">Reference proteome</keyword>
<evidence type="ECO:0000256" key="1">
    <source>
        <dbReference type="SAM" id="MobiDB-lite"/>
    </source>
</evidence>
<proteinExistence type="predicted"/>
<comment type="caution">
    <text evidence="2">The sequence shown here is derived from an EMBL/GenBank/DDBJ whole genome shotgun (WGS) entry which is preliminary data.</text>
</comment>
<feature type="region of interest" description="Disordered" evidence="1">
    <location>
        <begin position="1"/>
        <end position="22"/>
    </location>
</feature>
<gene>
    <name evidence="2" type="ORF">CCHR01_16226</name>
</gene>
<name>A0AAD9A453_9PEZI</name>
<feature type="compositionally biased region" description="Polar residues" evidence="1">
    <location>
        <begin position="50"/>
        <end position="59"/>
    </location>
</feature>
<feature type="compositionally biased region" description="Basic and acidic residues" evidence="1">
    <location>
        <begin position="1"/>
        <end position="15"/>
    </location>
</feature>
<dbReference type="AlphaFoldDB" id="A0AAD9A453"/>
<sequence>MFQRRDGLHKHEQTRRPTAHHAARVCPFEEISPAANPEGVATKLRAWYGTGTQPPSSNPARHRSVRVPRDASRPHESQTQSAPCATDFMPQFAQSRLATKPRHLKASSTPLSLTHTHTHTHTHHPSLLSLALRFYGSSTTSTPAQTRRASTTPT</sequence>
<evidence type="ECO:0000313" key="2">
    <source>
        <dbReference type="EMBL" id="KAK1841151.1"/>
    </source>
</evidence>
<protein>
    <submittedName>
        <fullName evidence="2">Uncharacterized protein</fullName>
    </submittedName>
</protein>
<feature type="compositionally biased region" description="Basic and acidic residues" evidence="1">
    <location>
        <begin position="67"/>
        <end position="76"/>
    </location>
</feature>